<evidence type="ECO:0000256" key="4">
    <source>
        <dbReference type="ARBA" id="ARBA00022645"/>
    </source>
</evidence>
<dbReference type="InterPro" id="IPR036138">
    <property type="entry name" value="PBP_dimer_sf"/>
</dbReference>
<dbReference type="SUPFAM" id="SSF56519">
    <property type="entry name" value="Penicillin binding protein dimerisation domain"/>
    <property type="match status" value="1"/>
</dbReference>
<dbReference type="GO" id="GO:0046677">
    <property type="term" value="P:response to antibiotic"/>
    <property type="evidence" value="ECO:0007669"/>
    <property type="project" value="UniProtKB-KW"/>
</dbReference>
<dbReference type="GO" id="GO:0008800">
    <property type="term" value="F:beta-lactamase activity"/>
    <property type="evidence" value="ECO:0007669"/>
    <property type="project" value="UniProtKB-EC"/>
</dbReference>
<evidence type="ECO:0000313" key="11">
    <source>
        <dbReference type="Proteomes" id="UP000823936"/>
    </source>
</evidence>
<dbReference type="GO" id="GO:0005886">
    <property type="term" value="C:plasma membrane"/>
    <property type="evidence" value="ECO:0007669"/>
    <property type="project" value="TreeGrafter"/>
</dbReference>
<organism evidence="10 11">
    <name type="scientific">Candidatus Ornithospirochaeta avicola</name>
    <dbReference type="NCBI Taxonomy" id="2840896"/>
    <lineage>
        <taxon>Bacteria</taxon>
        <taxon>Pseudomonadati</taxon>
        <taxon>Spirochaetota</taxon>
        <taxon>Spirochaetia</taxon>
        <taxon>Spirochaetales</taxon>
        <taxon>Spirochaetaceae</taxon>
        <taxon>Spirochaetaceae incertae sedis</taxon>
        <taxon>Candidatus Ornithospirochaeta</taxon>
    </lineage>
</organism>
<accession>A0A9D1PRV6</accession>
<dbReference type="GO" id="GO:0004180">
    <property type="term" value="F:carboxypeptidase activity"/>
    <property type="evidence" value="ECO:0007669"/>
    <property type="project" value="UniProtKB-KW"/>
</dbReference>
<keyword evidence="4" id="KW-0645">Protease</keyword>
<dbReference type="PANTHER" id="PTHR30627:SF6">
    <property type="entry name" value="BETA-LACTAMASE YBXI-RELATED"/>
    <property type="match status" value="1"/>
</dbReference>
<keyword evidence="6" id="KW-0378">Hydrolase</keyword>
<evidence type="ECO:0000256" key="7">
    <source>
        <dbReference type="ARBA" id="ARBA00023251"/>
    </source>
</evidence>
<dbReference type="GO" id="GO:0071555">
    <property type="term" value="P:cell wall organization"/>
    <property type="evidence" value="ECO:0007669"/>
    <property type="project" value="TreeGrafter"/>
</dbReference>
<comment type="catalytic activity">
    <reaction evidence="1">
        <text>a beta-lactam + H2O = a substituted beta-amino acid</text>
        <dbReference type="Rhea" id="RHEA:20401"/>
        <dbReference type="ChEBI" id="CHEBI:15377"/>
        <dbReference type="ChEBI" id="CHEBI:35627"/>
        <dbReference type="ChEBI" id="CHEBI:140347"/>
        <dbReference type="EC" id="3.5.2.6"/>
    </reaction>
</comment>
<reference evidence="10" key="2">
    <citation type="submission" date="2021-04" db="EMBL/GenBank/DDBJ databases">
        <authorList>
            <person name="Gilroy R."/>
        </authorList>
    </citation>
    <scope>NUCLEOTIDE SEQUENCE</scope>
    <source>
        <strain evidence="10">Gambia11-129</strain>
    </source>
</reference>
<comment type="similarity">
    <text evidence="2">Belongs to the class-D beta-lactamase family.</text>
</comment>
<comment type="caution">
    <text evidence="10">The sequence shown here is derived from an EMBL/GenBank/DDBJ whole genome shotgun (WGS) entry which is preliminary data.</text>
</comment>
<protein>
    <recommendedName>
        <fullName evidence="3">beta-lactamase</fullName>
        <ecNumber evidence="3">3.5.2.6</ecNumber>
    </recommendedName>
</protein>
<evidence type="ECO:0000256" key="1">
    <source>
        <dbReference type="ARBA" id="ARBA00001526"/>
    </source>
</evidence>
<dbReference type="Pfam" id="PF03717">
    <property type="entry name" value="PBP_dimer"/>
    <property type="match status" value="1"/>
</dbReference>
<evidence type="ECO:0000256" key="8">
    <source>
        <dbReference type="SAM" id="Phobius"/>
    </source>
</evidence>
<name>A0A9D1PRV6_9SPIO</name>
<dbReference type="Proteomes" id="UP000823936">
    <property type="component" value="Unassembled WGS sequence"/>
</dbReference>
<dbReference type="GO" id="GO:0008658">
    <property type="term" value="F:penicillin binding"/>
    <property type="evidence" value="ECO:0007669"/>
    <property type="project" value="InterPro"/>
</dbReference>
<keyword evidence="4" id="KW-0121">Carboxypeptidase</keyword>
<dbReference type="Gene3D" id="3.90.1310.10">
    <property type="entry name" value="Penicillin-binding protein 2a (Domain 2)"/>
    <property type="match status" value="1"/>
</dbReference>
<dbReference type="InterPro" id="IPR050515">
    <property type="entry name" value="Beta-lactam/transpept"/>
</dbReference>
<dbReference type="EC" id="3.5.2.6" evidence="3"/>
<keyword evidence="5" id="KW-0732">Signal</keyword>
<keyword evidence="8" id="KW-1133">Transmembrane helix</keyword>
<gene>
    <name evidence="10" type="ORF">IAB12_00190</name>
</gene>
<reference evidence="10" key="1">
    <citation type="journal article" date="2021" name="PeerJ">
        <title>Extensive microbial diversity within the chicken gut microbiome revealed by metagenomics and culture.</title>
        <authorList>
            <person name="Gilroy R."/>
            <person name="Ravi A."/>
            <person name="Getino M."/>
            <person name="Pursley I."/>
            <person name="Horton D.L."/>
            <person name="Alikhan N.F."/>
            <person name="Baker D."/>
            <person name="Gharbi K."/>
            <person name="Hall N."/>
            <person name="Watson M."/>
            <person name="Adriaenssens E.M."/>
            <person name="Foster-Nyarko E."/>
            <person name="Jarju S."/>
            <person name="Secka A."/>
            <person name="Antonio M."/>
            <person name="Oren A."/>
            <person name="Chaudhuri R.R."/>
            <person name="La Ragione R."/>
            <person name="Hildebrand F."/>
            <person name="Pallen M.J."/>
        </authorList>
    </citation>
    <scope>NUCLEOTIDE SEQUENCE</scope>
    <source>
        <strain evidence="10">Gambia11-129</strain>
    </source>
</reference>
<keyword evidence="8" id="KW-0812">Transmembrane</keyword>
<feature type="transmembrane region" description="Helical" evidence="8">
    <location>
        <begin position="12"/>
        <end position="33"/>
    </location>
</feature>
<evidence type="ECO:0000313" key="10">
    <source>
        <dbReference type="EMBL" id="HIV98192.1"/>
    </source>
</evidence>
<evidence type="ECO:0000259" key="9">
    <source>
        <dbReference type="Pfam" id="PF03717"/>
    </source>
</evidence>
<dbReference type="AlphaFoldDB" id="A0A9D1PRV6"/>
<evidence type="ECO:0000256" key="5">
    <source>
        <dbReference type="ARBA" id="ARBA00022729"/>
    </source>
</evidence>
<keyword evidence="8" id="KW-0472">Membrane</keyword>
<feature type="domain" description="Penicillin-binding protein dimerisation" evidence="9">
    <location>
        <begin position="53"/>
        <end position="166"/>
    </location>
</feature>
<dbReference type="InterPro" id="IPR005311">
    <property type="entry name" value="PBP_dimer"/>
</dbReference>
<evidence type="ECO:0000256" key="2">
    <source>
        <dbReference type="ARBA" id="ARBA00007898"/>
    </source>
</evidence>
<evidence type="ECO:0000256" key="3">
    <source>
        <dbReference type="ARBA" id="ARBA00012865"/>
    </source>
</evidence>
<dbReference type="PANTHER" id="PTHR30627">
    <property type="entry name" value="PEPTIDOGLYCAN D,D-TRANSPEPTIDASE"/>
    <property type="match status" value="1"/>
</dbReference>
<keyword evidence="7" id="KW-0046">Antibiotic resistance</keyword>
<evidence type="ECO:0000256" key="6">
    <source>
        <dbReference type="ARBA" id="ARBA00022801"/>
    </source>
</evidence>
<proteinExistence type="inferred from homology"/>
<dbReference type="EMBL" id="DXHU01000002">
    <property type="protein sequence ID" value="HIV98192.1"/>
    <property type="molecule type" value="Genomic_DNA"/>
</dbReference>
<sequence length="325" mass="36748">MKKKKIKQSGFYILLISFLLFVLIILRLIYLFYSSGMLNTNYKDIDIATAYYRGTIYDRNNQILALDTSSYEMTIDKRRITGISSFSSLISPFLNMDALEVENMIRKAESDEIVISTSITENNIDQAKRMIEENRLSSVVSLEKRINRNYPSKTHLMAVIGRINEKRNGLYGAEKIFDERLSAPLILSDEAVHGEDITLSVDLNISYLTDLIVESYSSISNKGYIMLAVLSSSDNDMLSLSLSPSTSTSYDEQIIENAVSPSFELDYEKGKNRCEIQNSTSRILSLENGDVCYLYDKDYTIIAYSQDRSIVSALASDTQAILSQI</sequence>